<evidence type="ECO:0000259" key="2">
    <source>
        <dbReference type="Pfam" id="PF04235"/>
    </source>
</evidence>
<comment type="caution">
    <text evidence="3">The sequence shown here is derived from an EMBL/GenBank/DDBJ whole genome shotgun (WGS) entry which is preliminary data.</text>
</comment>
<feature type="transmembrane region" description="Helical" evidence="1">
    <location>
        <begin position="60"/>
        <end position="86"/>
    </location>
</feature>
<dbReference type="InterPro" id="IPR052529">
    <property type="entry name" value="Bact_Transport_Assoc"/>
</dbReference>
<dbReference type="PANTHER" id="PTHR30590:SF2">
    <property type="entry name" value="INNER MEMBRANE PROTEIN"/>
    <property type="match status" value="1"/>
</dbReference>
<feature type="transmembrane region" description="Helical" evidence="1">
    <location>
        <begin position="293"/>
        <end position="315"/>
    </location>
</feature>
<accession>A0A7X0C2H4</accession>
<feature type="transmembrane region" description="Helical" evidence="1">
    <location>
        <begin position="152"/>
        <end position="178"/>
    </location>
</feature>
<name>A0A7X0C2H4_9ACTN</name>
<feature type="transmembrane region" description="Helical" evidence="1">
    <location>
        <begin position="106"/>
        <end position="123"/>
    </location>
</feature>
<dbReference type="Pfam" id="PF04235">
    <property type="entry name" value="DUF418"/>
    <property type="match status" value="1"/>
</dbReference>
<feature type="transmembrane region" description="Helical" evidence="1">
    <location>
        <begin position="335"/>
        <end position="354"/>
    </location>
</feature>
<protein>
    <submittedName>
        <fullName evidence="3">Putative membrane protein YeiB</fullName>
    </submittedName>
</protein>
<keyword evidence="1" id="KW-0472">Membrane</keyword>
<keyword evidence="1" id="KW-0812">Transmembrane</keyword>
<dbReference type="AlphaFoldDB" id="A0A7X0C2H4"/>
<dbReference type="EMBL" id="JACHJB010000001">
    <property type="protein sequence ID" value="MBB6345881.1"/>
    <property type="molecule type" value="Genomic_DNA"/>
</dbReference>
<feature type="transmembrane region" description="Helical" evidence="1">
    <location>
        <begin position="129"/>
        <end position="145"/>
    </location>
</feature>
<feature type="transmembrane region" description="Helical" evidence="1">
    <location>
        <begin position="366"/>
        <end position="383"/>
    </location>
</feature>
<dbReference type="Proteomes" id="UP000583800">
    <property type="component" value="Unassembled WGS sequence"/>
</dbReference>
<dbReference type="RefSeq" id="WP_185083760.1">
    <property type="nucleotide sequence ID" value="NZ_JACHJB010000001.1"/>
</dbReference>
<feature type="transmembrane region" description="Helical" evidence="1">
    <location>
        <begin position="21"/>
        <end position="40"/>
    </location>
</feature>
<evidence type="ECO:0000256" key="1">
    <source>
        <dbReference type="SAM" id="Phobius"/>
    </source>
</evidence>
<feature type="domain" description="DUF418" evidence="2">
    <location>
        <begin position="237"/>
        <end position="401"/>
    </location>
</feature>
<dbReference type="InterPro" id="IPR007349">
    <property type="entry name" value="DUF418"/>
</dbReference>
<organism evidence="3 4">
    <name type="scientific">Nonomuraea muscovyensis</name>
    <dbReference type="NCBI Taxonomy" id="1124761"/>
    <lineage>
        <taxon>Bacteria</taxon>
        <taxon>Bacillati</taxon>
        <taxon>Actinomycetota</taxon>
        <taxon>Actinomycetes</taxon>
        <taxon>Streptosporangiales</taxon>
        <taxon>Streptosporangiaceae</taxon>
        <taxon>Nonomuraea</taxon>
    </lineage>
</organism>
<dbReference type="PANTHER" id="PTHR30590">
    <property type="entry name" value="INNER MEMBRANE PROTEIN"/>
    <property type="match status" value="1"/>
</dbReference>
<feature type="transmembrane region" description="Helical" evidence="1">
    <location>
        <begin position="212"/>
        <end position="236"/>
    </location>
</feature>
<evidence type="ECO:0000313" key="3">
    <source>
        <dbReference type="EMBL" id="MBB6345881.1"/>
    </source>
</evidence>
<feature type="transmembrane region" description="Helical" evidence="1">
    <location>
        <begin position="256"/>
        <end position="281"/>
    </location>
</feature>
<evidence type="ECO:0000313" key="4">
    <source>
        <dbReference type="Proteomes" id="UP000583800"/>
    </source>
</evidence>
<sequence length="410" mass="43630">MTVSGVRGTASPAKRVLAPDLARGGMLLLIAIANTPWYLWGRKLRVSTIHPPGGSVFDRSVQVASMIVVDFRVYPMFAFLFGYGVVQFLTRQEAAGQARPGVLAQLRRRNLWLLAFGFVHAALLWQGDILGAYGLAGLLLARLFLHRDDRTLLTWSAIGSALLTLVTLISVVGAYLAAVAPVPPEMAGYLSLGIAGSEQSDPLAAALARLTFWPVVSLGQGLIALALPVAIVLGFWAARRQILEGPGEHLPLLRRVAIIGIAIGWLGGLPHAAAVMGWLTIPPESMFVFEVTQMATGLPAGLGYAAFFGLLGHRLSGRRPGPIISAVTAVGKRSLSAYLAQSVLCAPVLAAWGLGLGAHLHSASTAGYAIGVWLFTVAGARLLERGHLRGPAEIALRRLSRRPHPRTEDR</sequence>
<keyword evidence="1" id="KW-1133">Transmembrane helix</keyword>
<reference evidence="3 4" key="1">
    <citation type="submission" date="2020-08" db="EMBL/GenBank/DDBJ databases">
        <title>Sequencing the genomes of 1000 actinobacteria strains.</title>
        <authorList>
            <person name="Klenk H.-P."/>
        </authorList>
    </citation>
    <scope>NUCLEOTIDE SEQUENCE [LARGE SCALE GENOMIC DNA]</scope>
    <source>
        <strain evidence="3 4">DSM 45913</strain>
    </source>
</reference>
<gene>
    <name evidence="3" type="ORF">FHU36_002390</name>
</gene>
<proteinExistence type="predicted"/>
<keyword evidence="4" id="KW-1185">Reference proteome</keyword>